<dbReference type="RefSeq" id="WP_188578216.1">
    <property type="nucleotide sequence ID" value="NZ_BMCT01000002.1"/>
</dbReference>
<dbReference type="PANTHER" id="PTHR33973:SF4">
    <property type="entry name" value="OS07G0153300 PROTEIN"/>
    <property type="match status" value="1"/>
</dbReference>
<reference evidence="1" key="1">
    <citation type="journal article" date="2014" name="Int. J. Syst. Evol. Microbiol.">
        <title>Complete genome sequence of Corynebacterium casei LMG S-19264T (=DSM 44701T), isolated from a smear-ripened cheese.</title>
        <authorList>
            <consortium name="US DOE Joint Genome Institute (JGI-PGF)"/>
            <person name="Walter F."/>
            <person name="Albersmeier A."/>
            <person name="Kalinowski J."/>
            <person name="Ruckert C."/>
        </authorList>
    </citation>
    <scope>NUCLEOTIDE SEQUENCE</scope>
    <source>
        <strain evidence="1">CCM 7897</strain>
    </source>
</reference>
<sequence length="266" mass="29828">MSDPAPPRPTASALYDGTVVHHRLKPRVHRLSYRIFQLLFDLDEIDALDARLSLFSRNRFNLFSFRDADYGDRSGASLRGQVEGHLAAAGLEAQGGAIHLLTMPRVLGYGFNPLSVYFCHRRDGTLHAILYEVSNTFGERHSYLIPVDDPDMLPIRQSTEKCFYVSPFMDMALTYAFRVVPPADRVGIAIAARDEAGTVLTATLSSRRRKLDDRALLRAFVAIPLLTLKVIVGIHWEALKIALKGIHLRHRPAPPNQPVTIYRSES</sequence>
<dbReference type="InterPro" id="IPR010775">
    <property type="entry name" value="DUF1365"/>
</dbReference>
<protein>
    <submittedName>
        <fullName evidence="1">DUF1365 domain-containing protein</fullName>
    </submittedName>
</protein>
<dbReference type="Proteomes" id="UP000606044">
    <property type="component" value="Unassembled WGS sequence"/>
</dbReference>
<reference evidence="1" key="2">
    <citation type="submission" date="2020-09" db="EMBL/GenBank/DDBJ databases">
        <authorList>
            <person name="Sun Q."/>
            <person name="Sedlacek I."/>
        </authorList>
    </citation>
    <scope>NUCLEOTIDE SEQUENCE</scope>
    <source>
        <strain evidence="1">CCM 7897</strain>
    </source>
</reference>
<evidence type="ECO:0000313" key="1">
    <source>
        <dbReference type="EMBL" id="GGF61184.1"/>
    </source>
</evidence>
<dbReference type="EMBL" id="BMCT01000002">
    <property type="protein sequence ID" value="GGF61184.1"/>
    <property type="molecule type" value="Genomic_DNA"/>
</dbReference>
<keyword evidence="2" id="KW-1185">Reference proteome</keyword>
<evidence type="ECO:0000313" key="2">
    <source>
        <dbReference type="Proteomes" id="UP000606044"/>
    </source>
</evidence>
<accession>A0A917BWF5</accession>
<dbReference type="PANTHER" id="PTHR33973">
    <property type="entry name" value="OS07G0153300 PROTEIN"/>
    <property type="match status" value="1"/>
</dbReference>
<organism evidence="1 2">
    <name type="scientific">Azorhizobium oxalatiphilum</name>
    <dbReference type="NCBI Taxonomy" id="980631"/>
    <lineage>
        <taxon>Bacteria</taxon>
        <taxon>Pseudomonadati</taxon>
        <taxon>Pseudomonadota</taxon>
        <taxon>Alphaproteobacteria</taxon>
        <taxon>Hyphomicrobiales</taxon>
        <taxon>Xanthobacteraceae</taxon>
        <taxon>Azorhizobium</taxon>
    </lineage>
</organism>
<gene>
    <name evidence="1" type="ORF">GCM10007301_21180</name>
</gene>
<name>A0A917BWF5_9HYPH</name>
<dbReference type="AlphaFoldDB" id="A0A917BWF5"/>
<dbReference type="Pfam" id="PF07103">
    <property type="entry name" value="DUF1365"/>
    <property type="match status" value="1"/>
</dbReference>
<comment type="caution">
    <text evidence="1">The sequence shown here is derived from an EMBL/GenBank/DDBJ whole genome shotgun (WGS) entry which is preliminary data.</text>
</comment>
<proteinExistence type="predicted"/>